<dbReference type="OrthoDB" id="10043175at2759"/>
<name>A0A818QUR8_9BILA</name>
<accession>A0A818QUR8</accession>
<evidence type="ECO:0000313" key="5">
    <source>
        <dbReference type="EMBL" id="CAF3559044.1"/>
    </source>
</evidence>
<dbReference type="EMBL" id="CAJOBB010000287">
    <property type="protein sequence ID" value="CAF3640067.1"/>
    <property type="molecule type" value="Genomic_DNA"/>
</dbReference>
<keyword evidence="1" id="KW-0812">Transmembrane</keyword>
<dbReference type="EMBL" id="CAJNOG010000012">
    <property type="protein sequence ID" value="CAF0748306.1"/>
    <property type="molecule type" value="Genomic_DNA"/>
</dbReference>
<keyword evidence="1" id="KW-0472">Membrane</keyword>
<feature type="transmembrane region" description="Helical" evidence="1">
    <location>
        <begin position="47"/>
        <end position="72"/>
    </location>
</feature>
<evidence type="ECO:0000313" key="6">
    <source>
        <dbReference type="EMBL" id="CAF3640067.1"/>
    </source>
</evidence>
<evidence type="ECO:0000313" key="8">
    <source>
        <dbReference type="Proteomes" id="UP000663868"/>
    </source>
</evidence>
<feature type="transmembrane region" description="Helical" evidence="1">
    <location>
        <begin position="113"/>
        <end position="136"/>
    </location>
</feature>
<dbReference type="Proteomes" id="UP000663845">
    <property type="component" value="Unassembled WGS sequence"/>
</dbReference>
<dbReference type="EMBL" id="CAJNON010000595">
    <property type="protein sequence ID" value="CAF1328540.1"/>
    <property type="molecule type" value="Genomic_DNA"/>
</dbReference>
<dbReference type="EMBL" id="CAJNOE010003179">
    <property type="protein sequence ID" value="CAF1499856.1"/>
    <property type="molecule type" value="Genomic_DNA"/>
</dbReference>
<dbReference type="AlphaFoldDB" id="A0A818QUR8"/>
<feature type="transmembrane region" description="Helical" evidence="1">
    <location>
        <begin position="20"/>
        <end position="41"/>
    </location>
</feature>
<keyword evidence="1" id="KW-1133">Transmembrane helix</keyword>
<evidence type="ECO:0000256" key="1">
    <source>
        <dbReference type="SAM" id="Phobius"/>
    </source>
</evidence>
<reference evidence="6" key="1">
    <citation type="submission" date="2021-02" db="EMBL/GenBank/DDBJ databases">
        <authorList>
            <person name="Nowell W R."/>
        </authorList>
    </citation>
    <scope>NUCLEOTIDE SEQUENCE</scope>
</reference>
<proteinExistence type="predicted"/>
<evidence type="ECO:0000313" key="7">
    <source>
        <dbReference type="EMBL" id="CAF4362430.1"/>
    </source>
</evidence>
<evidence type="ECO:0000313" key="3">
    <source>
        <dbReference type="EMBL" id="CAF1328540.1"/>
    </source>
</evidence>
<dbReference type="EMBL" id="CAJOAY010022974">
    <property type="protein sequence ID" value="CAF4362430.1"/>
    <property type="molecule type" value="Genomic_DNA"/>
</dbReference>
<dbReference type="Proteomes" id="UP000663881">
    <property type="component" value="Unassembled WGS sequence"/>
</dbReference>
<organism evidence="6 8">
    <name type="scientific">Adineta steineri</name>
    <dbReference type="NCBI Taxonomy" id="433720"/>
    <lineage>
        <taxon>Eukaryota</taxon>
        <taxon>Metazoa</taxon>
        <taxon>Spiralia</taxon>
        <taxon>Gnathifera</taxon>
        <taxon>Rotifera</taxon>
        <taxon>Eurotatoria</taxon>
        <taxon>Bdelloidea</taxon>
        <taxon>Adinetida</taxon>
        <taxon>Adinetidae</taxon>
        <taxon>Adineta</taxon>
    </lineage>
</organism>
<evidence type="ECO:0000313" key="2">
    <source>
        <dbReference type="EMBL" id="CAF0748306.1"/>
    </source>
</evidence>
<feature type="transmembrane region" description="Helical" evidence="1">
    <location>
        <begin position="79"/>
        <end position="101"/>
    </location>
</feature>
<dbReference type="Proteomes" id="UP000663860">
    <property type="component" value="Unassembled WGS sequence"/>
</dbReference>
<dbReference type="Proteomes" id="UP000663868">
    <property type="component" value="Unassembled WGS sequence"/>
</dbReference>
<gene>
    <name evidence="4" type="ORF">IZO911_LOCUS44949</name>
    <name evidence="2" type="ORF">JYZ213_LOCUS2319</name>
    <name evidence="6" type="ORF">KXQ929_LOCUS7143</name>
    <name evidence="7" type="ORF">OKA104_LOCUS49399</name>
    <name evidence="5" type="ORF">OXD698_LOCUS4320</name>
    <name evidence="3" type="ORF">VCS650_LOCUS32551</name>
</gene>
<dbReference type="Proteomes" id="UP000663844">
    <property type="component" value="Unassembled WGS sequence"/>
</dbReference>
<comment type="caution">
    <text evidence="6">The sequence shown here is derived from an EMBL/GenBank/DDBJ whole genome shotgun (WGS) entry which is preliminary data.</text>
</comment>
<protein>
    <submittedName>
        <fullName evidence="6">Uncharacterized protein</fullName>
    </submittedName>
</protein>
<dbReference type="EMBL" id="CAJOAZ010000161">
    <property type="protein sequence ID" value="CAF3559044.1"/>
    <property type="molecule type" value="Genomic_DNA"/>
</dbReference>
<dbReference type="Proteomes" id="UP000663891">
    <property type="component" value="Unassembled WGS sequence"/>
</dbReference>
<evidence type="ECO:0000313" key="4">
    <source>
        <dbReference type="EMBL" id="CAF1499856.1"/>
    </source>
</evidence>
<sequence>MEGNSKVITLMSPTSFISEIMLILMGLSGISLTGVSIGYFYALSFLFVGLGLSFGILTSVICMIGVYILLYLNYRCLKMFITALALFIGLQLASIIHLYFFTNNIDITEQEQGLIITLDVCFGVSASALVALCFHLKQKGSTVDMVKL</sequence>